<dbReference type="Proteomes" id="UP001165079">
    <property type="component" value="Unassembled WGS sequence"/>
</dbReference>
<dbReference type="Gene3D" id="3.40.50.300">
    <property type="entry name" value="P-loop containing nucleotide triphosphate hydrolases"/>
    <property type="match status" value="1"/>
</dbReference>
<dbReference type="PROSITE" id="PS50893">
    <property type="entry name" value="ABC_TRANSPORTER_2"/>
    <property type="match status" value="1"/>
</dbReference>
<keyword evidence="9" id="KW-1185">Reference proteome</keyword>
<dbReference type="Pfam" id="PF00005">
    <property type="entry name" value="ABC_tran"/>
    <property type="match status" value="1"/>
</dbReference>
<dbReference type="AlphaFoldDB" id="A0A9W6WCE2"/>
<evidence type="ECO:0000313" key="8">
    <source>
        <dbReference type="EMBL" id="GLZ80993.1"/>
    </source>
</evidence>
<dbReference type="InterPro" id="IPR039421">
    <property type="entry name" value="Type_1_exporter"/>
</dbReference>
<evidence type="ECO:0000256" key="1">
    <source>
        <dbReference type="ARBA" id="ARBA00004651"/>
    </source>
</evidence>
<dbReference type="InterPro" id="IPR036640">
    <property type="entry name" value="ABC1_TM_sf"/>
</dbReference>
<dbReference type="InterPro" id="IPR027417">
    <property type="entry name" value="P-loop_NTPase"/>
</dbReference>
<protein>
    <submittedName>
        <fullName evidence="8">ABC transporter</fullName>
    </submittedName>
</protein>
<dbReference type="CDD" id="cd07346">
    <property type="entry name" value="ABC_6TM_exporters"/>
    <property type="match status" value="1"/>
</dbReference>
<organism evidence="8 9">
    <name type="scientific">Actinorhabdospora filicis</name>
    <dbReference type="NCBI Taxonomy" id="1785913"/>
    <lineage>
        <taxon>Bacteria</taxon>
        <taxon>Bacillati</taxon>
        <taxon>Actinomycetota</taxon>
        <taxon>Actinomycetes</taxon>
        <taxon>Micromonosporales</taxon>
        <taxon>Micromonosporaceae</taxon>
        <taxon>Actinorhabdospora</taxon>
    </lineage>
</organism>
<dbReference type="SUPFAM" id="SSF90123">
    <property type="entry name" value="ABC transporter transmembrane region"/>
    <property type="match status" value="1"/>
</dbReference>
<feature type="domain" description="ABC transporter" evidence="6">
    <location>
        <begin position="283"/>
        <end position="561"/>
    </location>
</feature>
<feature type="transmembrane region" description="Helical" evidence="5">
    <location>
        <begin position="29"/>
        <end position="46"/>
    </location>
</feature>
<evidence type="ECO:0000256" key="5">
    <source>
        <dbReference type="SAM" id="Phobius"/>
    </source>
</evidence>
<accession>A0A9W6WCE2</accession>
<reference evidence="8" key="1">
    <citation type="submission" date="2023-03" db="EMBL/GenBank/DDBJ databases">
        <title>Actinorhabdospora filicis NBRC 111898.</title>
        <authorList>
            <person name="Ichikawa N."/>
            <person name="Sato H."/>
            <person name="Tonouchi N."/>
        </authorList>
    </citation>
    <scope>NUCLEOTIDE SEQUENCE</scope>
    <source>
        <strain evidence="8">NBRC 111898</strain>
    </source>
</reference>
<dbReference type="InterPro" id="IPR017871">
    <property type="entry name" value="ABC_transporter-like_CS"/>
</dbReference>
<evidence type="ECO:0000256" key="2">
    <source>
        <dbReference type="ARBA" id="ARBA00022692"/>
    </source>
</evidence>
<feature type="domain" description="ABC transmembrane type-1" evidence="7">
    <location>
        <begin position="32"/>
        <end position="311"/>
    </location>
</feature>
<dbReference type="GO" id="GO:0005524">
    <property type="term" value="F:ATP binding"/>
    <property type="evidence" value="ECO:0007669"/>
    <property type="project" value="InterPro"/>
</dbReference>
<feature type="transmembrane region" description="Helical" evidence="5">
    <location>
        <begin position="66"/>
        <end position="86"/>
    </location>
</feature>
<dbReference type="InterPro" id="IPR011527">
    <property type="entry name" value="ABC1_TM_dom"/>
</dbReference>
<dbReference type="EMBL" id="BSTX01000004">
    <property type="protein sequence ID" value="GLZ80993.1"/>
    <property type="molecule type" value="Genomic_DNA"/>
</dbReference>
<dbReference type="PANTHER" id="PTHR43394">
    <property type="entry name" value="ATP-DEPENDENT PERMEASE MDL1, MITOCHONDRIAL"/>
    <property type="match status" value="1"/>
</dbReference>
<feature type="transmembrane region" description="Helical" evidence="5">
    <location>
        <begin position="167"/>
        <end position="187"/>
    </location>
</feature>
<dbReference type="PROSITE" id="PS50929">
    <property type="entry name" value="ABC_TM1F"/>
    <property type="match status" value="1"/>
</dbReference>
<dbReference type="Pfam" id="PF00664">
    <property type="entry name" value="ABC_membrane"/>
    <property type="match status" value="1"/>
</dbReference>
<comment type="subcellular location">
    <subcellularLocation>
        <location evidence="1">Cell membrane</location>
        <topology evidence="1">Multi-pass membrane protein</topology>
    </subcellularLocation>
</comment>
<keyword evidence="3 5" id="KW-1133">Transmembrane helix</keyword>
<evidence type="ECO:0000313" key="9">
    <source>
        <dbReference type="Proteomes" id="UP001165079"/>
    </source>
</evidence>
<dbReference type="GO" id="GO:0015421">
    <property type="term" value="F:ABC-type oligopeptide transporter activity"/>
    <property type="evidence" value="ECO:0007669"/>
    <property type="project" value="TreeGrafter"/>
</dbReference>
<dbReference type="GO" id="GO:0016887">
    <property type="term" value="F:ATP hydrolysis activity"/>
    <property type="evidence" value="ECO:0007669"/>
    <property type="project" value="InterPro"/>
</dbReference>
<evidence type="ECO:0000256" key="4">
    <source>
        <dbReference type="ARBA" id="ARBA00023136"/>
    </source>
</evidence>
<evidence type="ECO:0000256" key="3">
    <source>
        <dbReference type="ARBA" id="ARBA00022989"/>
    </source>
</evidence>
<feature type="transmembrane region" description="Helical" evidence="5">
    <location>
        <begin position="248"/>
        <end position="270"/>
    </location>
</feature>
<keyword evidence="2 5" id="KW-0812">Transmembrane</keyword>
<proteinExistence type="predicted"/>
<comment type="caution">
    <text evidence="8">The sequence shown here is derived from an EMBL/GenBank/DDBJ whole genome shotgun (WGS) entry which is preliminary data.</text>
</comment>
<gene>
    <name evidence="8" type="ORF">Afil01_58000</name>
</gene>
<feature type="transmembrane region" description="Helical" evidence="5">
    <location>
        <begin position="137"/>
        <end position="161"/>
    </location>
</feature>
<dbReference type="PANTHER" id="PTHR43394:SF1">
    <property type="entry name" value="ATP-BINDING CASSETTE SUB-FAMILY B MEMBER 10, MITOCHONDRIAL"/>
    <property type="match status" value="1"/>
</dbReference>
<feature type="transmembrane region" description="Helical" evidence="5">
    <location>
        <begin position="282"/>
        <end position="303"/>
    </location>
</feature>
<evidence type="ECO:0000259" key="7">
    <source>
        <dbReference type="PROSITE" id="PS50929"/>
    </source>
</evidence>
<dbReference type="InterPro" id="IPR003439">
    <property type="entry name" value="ABC_transporter-like_ATP-bd"/>
</dbReference>
<dbReference type="Gene3D" id="1.20.1560.10">
    <property type="entry name" value="ABC transporter type 1, transmembrane domain"/>
    <property type="match status" value="1"/>
</dbReference>
<sequence length="572" mass="60614">MPLTHPGTPDARGPARYLWWLVVRQPWRVLRGAFFGTVWMVGLTLPPYLTSRAVDDGLRAHDARALIWWTAAIVGVGVANALLGMMRHRTMTFIRMDASFRTVRAVVRHATRLGAALPRRLSTGEVIAVGSTDVNRIAMVLTFVGPGVGSVIAYVVVAILLFNVSALLAAIVLLGVPGMVLLVAPLLRRLQRVETEYREQQGTLTALAGDVVSGLRVLSGIGGKDLFTERYRQRSAALRDEGYRVGAVASWIQACAVGAPALFLAAVIWLGARTAAAGDISVGQLIAVYGYVAMLAGPVYFFVETSYDLTRGLVAARRVTTILNITPDVTEPDTATPAPTGPADLHDPATGLTVPAGSLTVIAADDPAEALALADRLARLVDSDVTWGGAPLAGMPLDELRRRVVVADNDAYLFAGSVRDTLVAARDHDAAEVAAAVHTAAADDVIEALPDGLDTAVGNQIRTLSGGQRQRLRLARAVLTGADALILVEPTSAVDSHTESVIAGRLRAARAGRTTVVVSTSPLFLDLADTVAHLHDGRVTTGDHESLLRTDPAYHALVDRRTGDDQPAEAGR</sequence>
<dbReference type="PROSITE" id="PS00211">
    <property type="entry name" value="ABC_TRANSPORTER_1"/>
    <property type="match status" value="1"/>
</dbReference>
<keyword evidence="4 5" id="KW-0472">Membrane</keyword>
<dbReference type="SUPFAM" id="SSF52540">
    <property type="entry name" value="P-loop containing nucleoside triphosphate hydrolases"/>
    <property type="match status" value="1"/>
</dbReference>
<name>A0A9W6WCE2_9ACTN</name>
<dbReference type="GO" id="GO:0005886">
    <property type="term" value="C:plasma membrane"/>
    <property type="evidence" value="ECO:0007669"/>
    <property type="project" value="UniProtKB-SubCell"/>
</dbReference>
<evidence type="ECO:0000259" key="6">
    <source>
        <dbReference type="PROSITE" id="PS50893"/>
    </source>
</evidence>